<evidence type="ECO:0000313" key="2">
    <source>
        <dbReference type="Proteomes" id="UP000034164"/>
    </source>
</evidence>
<dbReference type="Proteomes" id="UP000034164">
    <property type="component" value="Unassembled WGS sequence"/>
</dbReference>
<dbReference type="EMBL" id="LCZI01000464">
    <property type="protein sequence ID" value="KKZ66485.1"/>
    <property type="molecule type" value="Genomic_DNA"/>
</dbReference>
<dbReference type="VEuPathDB" id="FungiDB:EMCG_07765"/>
<organism evidence="1 2">
    <name type="scientific">[Emmonsia] crescens</name>
    <dbReference type="NCBI Taxonomy" id="73230"/>
    <lineage>
        <taxon>Eukaryota</taxon>
        <taxon>Fungi</taxon>
        <taxon>Dikarya</taxon>
        <taxon>Ascomycota</taxon>
        <taxon>Pezizomycotina</taxon>
        <taxon>Eurotiomycetes</taxon>
        <taxon>Eurotiomycetidae</taxon>
        <taxon>Onygenales</taxon>
        <taxon>Ajellomycetaceae</taxon>
        <taxon>Emergomyces</taxon>
    </lineage>
</organism>
<reference evidence="2" key="1">
    <citation type="journal article" date="2015" name="PLoS Genet.">
        <title>The dynamic genome and transcriptome of the human fungal pathogen Blastomyces and close relative Emmonsia.</title>
        <authorList>
            <person name="Munoz J.F."/>
            <person name="Gauthier G.M."/>
            <person name="Desjardins C.A."/>
            <person name="Gallo J.E."/>
            <person name="Holder J."/>
            <person name="Sullivan T.D."/>
            <person name="Marty A.J."/>
            <person name="Carmen J.C."/>
            <person name="Chen Z."/>
            <person name="Ding L."/>
            <person name="Gujja S."/>
            <person name="Magrini V."/>
            <person name="Misas E."/>
            <person name="Mitreva M."/>
            <person name="Priest M."/>
            <person name="Saif S."/>
            <person name="Whiston E.A."/>
            <person name="Young S."/>
            <person name="Zeng Q."/>
            <person name="Goldman W.E."/>
            <person name="Mardis E.R."/>
            <person name="Taylor J.W."/>
            <person name="McEwen J.G."/>
            <person name="Clay O.K."/>
            <person name="Klein B.S."/>
            <person name="Cuomo C.A."/>
        </authorList>
    </citation>
    <scope>NUCLEOTIDE SEQUENCE [LARGE SCALE GENOMIC DNA]</scope>
    <source>
        <strain evidence="2">UAMH 3008</strain>
    </source>
</reference>
<proteinExistence type="predicted"/>
<dbReference type="AlphaFoldDB" id="A0A0G2I8C5"/>
<protein>
    <submittedName>
        <fullName evidence="1">Uncharacterized protein</fullName>
    </submittedName>
</protein>
<comment type="caution">
    <text evidence="1">The sequence shown here is derived from an EMBL/GenBank/DDBJ whole genome shotgun (WGS) entry which is preliminary data.</text>
</comment>
<sequence length="116" mass="12796">MHFPAKISRIGLSGNGRNGGSSYTCSSSPFYFLRGCEPETAFFRKSVLRSSIPELPHLSVVLKSIDVPEEDVLSTINLTLQKALPPMDQTEELSRASYTDKMWALVESRGVADCRA</sequence>
<name>A0A0G2I8C5_9EURO</name>
<evidence type="ECO:0000313" key="1">
    <source>
        <dbReference type="EMBL" id="KKZ66485.1"/>
    </source>
</evidence>
<accession>A0A0G2I8C5</accession>
<gene>
    <name evidence="1" type="ORF">EMCG_07765</name>
</gene>